<dbReference type="Pfam" id="PF13205">
    <property type="entry name" value="Big_5"/>
    <property type="match status" value="1"/>
</dbReference>
<evidence type="ECO:0000313" key="5">
    <source>
        <dbReference type="EMBL" id="CAA9440583.1"/>
    </source>
</evidence>
<dbReference type="InterPro" id="IPR014755">
    <property type="entry name" value="Cu-Rt/internalin_Ig-like"/>
</dbReference>
<dbReference type="PANTHER" id="PTHR43662:SF3">
    <property type="entry name" value="DOMAIN PROTEIN, PUTATIVE (AFU_ORTHOLOGUE AFUA_6G11970)-RELATED"/>
    <property type="match status" value="1"/>
</dbReference>
<keyword evidence="1 2" id="KW-0732">Signal</keyword>
<feature type="domain" description="SbsA Ig-like" evidence="4">
    <location>
        <begin position="310"/>
        <end position="442"/>
    </location>
</feature>
<dbReference type="AlphaFoldDB" id="A0A6J4QEC1"/>
<evidence type="ECO:0000256" key="2">
    <source>
        <dbReference type="SAM" id="SignalP"/>
    </source>
</evidence>
<dbReference type="InterPro" id="IPR018535">
    <property type="entry name" value="DUF1996"/>
</dbReference>
<proteinExistence type="predicted"/>
<evidence type="ECO:0000256" key="1">
    <source>
        <dbReference type="ARBA" id="ARBA00022729"/>
    </source>
</evidence>
<accession>A0A6J4QEC1</accession>
<evidence type="ECO:0000259" key="4">
    <source>
        <dbReference type="Pfam" id="PF13205"/>
    </source>
</evidence>
<dbReference type="InterPro" id="IPR032812">
    <property type="entry name" value="SbsA_Ig"/>
</dbReference>
<evidence type="ECO:0008006" key="6">
    <source>
        <dbReference type="Google" id="ProtNLM"/>
    </source>
</evidence>
<evidence type="ECO:0000259" key="3">
    <source>
        <dbReference type="Pfam" id="PF09362"/>
    </source>
</evidence>
<dbReference type="Gene3D" id="2.60.40.1220">
    <property type="match status" value="1"/>
</dbReference>
<sequence>MRKTFLLFASVAAALGLASTMAVLAVWLAYPTPALAAGKFEGFRAACYASMPAKVADPIRHTHHVHEPSGALIFEDDQTYADLRNAGSNCQNEDRTEAMHDHSSSWSPQLKWDGVLLDQGRGGKYYNSAGVSDPRITEPFPLGMKMVASEAVGKVKWACGAVDDSREFTEHPPRSCPRDSAGISLLIRFGQCWDGKGTGSDGAHNLAEAVRGKCPASHKHQIPTVTWYPYYPIPADVLDDIDGRVESSTDNGWVLADDFMHADMQVGFDTTTLVRQCIVQPARFGDNSRRGMRPDYCDATGGNTSPDAPEAPGVLSANPADGATTGVDRDASVTVMFTEGMLGRSINDDTFRLYAGTYTDEELNPPGCPPDQPDCAPGAPPLPFGATVTGSGKKAILNPDGRLAEATNYTAVLEGTDTFDTFAVKDAAGNEMAADHIWHFETGAD</sequence>
<reference evidence="5" key="1">
    <citation type="submission" date="2020-02" db="EMBL/GenBank/DDBJ databases">
        <authorList>
            <person name="Meier V. D."/>
        </authorList>
    </citation>
    <scope>NUCLEOTIDE SEQUENCE</scope>
    <source>
        <strain evidence="5">AVDCRST_MAG03</strain>
    </source>
</reference>
<feature type="chain" id="PRO_5039146344" description="SbsA Ig-like domain-containing protein" evidence="2">
    <location>
        <begin position="25"/>
        <end position="445"/>
    </location>
</feature>
<organism evidence="5">
    <name type="scientific">uncultured Rubrobacteraceae bacterium</name>
    <dbReference type="NCBI Taxonomy" id="349277"/>
    <lineage>
        <taxon>Bacteria</taxon>
        <taxon>Bacillati</taxon>
        <taxon>Actinomycetota</taxon>
        <taxon>Rubrobacteria</taxon>
        <taxon>Rubrobacterales</taxon>
        <taxon>Rubrobacteraceae</taxon>
        <taxon>environmental samples</taxon>
    </lineage>
</organism>
<feature type="domain" description="DUF1996" evidence="3">
    <location>
        <begin position="58"/>
        <end position="257"/>
    </location>
</feature>
<name>A0A6J4QEC1_9ACTN</name>
<gene>
    <name evidence="5" type="ORF">AVDCRST_MAG03-3966</name>
</gene>
<dbReference type="Pfam" id="PF09362">
    <property type="entry name" value="DUF1996"/>
    <property type="match status" value="1"/>
</dbReference>
<feature type="signal peptide" evidence="2">
    <location>
        <begin position="1"/>
        <end position="24"/>
    </location>
</feature>
<protein>
    <recommendedName>
        <fullName evidence="6">SbsA Ig-like domain-containing protein</fullName>
    </recommendedName>
</protein>
<dbReference type="PANTHER" id="PTHR43662">
    <property type="match status" value="1"/>
</dbReference>
<dbReference type="EMBL" id="CADCUT010000235">
    <property type="protein sequence ID" value="CAA9440583.1"/>
    <property type="molecule type" value="Genomic_DNA"/>
</dbReference>